<evidence type="ECO:0000259" key="1">
    <source>
        <dbReference type="Pfam" id="PF07859"/>
    </source>
</evidence>
<name>G0QXE0_ICHMU</name>
<dbReference type="GO" id="GO:0005829">
    <property type="term" value="C:cytosol"/>
    <property type="evidence" value="ECO:0007669"/>
    <property type="project" value="TreeGrafter"/>
</dbReference>
<dbReference type="PANTHER" id="PTHR23025:SF3">
    <property type="entry name" value="HORMONE-SENSITIVE LIPASE"/>
    <property type="match status" value="1"/>
</dbReference>
<dbReference type="RefSeq" id="XP_004031350.1">
    <property type="nucleotide sequence ID" value="XM_004031302.1"/>
</dbReference>
<dbReference type="GO" id="GO:0019433">
    <property type="term" value="P:triglyceride catabolic process"/>
    <property type="evidence" value="ECO:0007669"/>
    <property type="project" value="TreeGrafter"/>
</dbReference>
<dbReference type="GO" id="GO:0004771">
    <property type="term" value="F:sterol ester esterase activity"/>
    <property type="evidence" value="ECO:0007669"/>
    <property type="project" value="TreeGrafter"/>
</dbReference>
<dbReference type="GeneID" id="14906228"/>
<dbReference type="eggNOG" id="KOG4388">
    <property type="taxonomic scope" value="Eukaryota"/>
</dbReference>
<organism evidence="2 3">
    <name type="scientific">Ichthyophthirius multifiliis</name>
    <name type="common">White spot disease agent</name>
    <name type="synonym">Ich</name>
    <dbReference type="NCBI Taxonomy" id="5932"/>
    <lineage>
        <taxon>Eukaryota</taxon>
        <taxon>Sar</taxon>
        <taxon>Alveolata</taxon>
        <taxon>Ciliophora</taxon>
        <taxon>Intramacronucleata</taxon>
        <taxon>Oligohymenophorea</taxon>
        <taxon>Hymenostomatida</taxon>
        <taxon>Ophryoglenina</taxon>
        <taxon>Ichthyophthirius</taxon>
    </lineage>
</organism>
<accession>G0QXE0</accession>
<evidence type="ECO:0000313" key="3">
    <source>
        <dbReference type="Proteomes" id="UP000008983"/>
    </source>
</evidence>
<dbReference type="Proteomes" id="UP000008983">
    <property type="component" value="Unassembled WGS sequence"/>
</dbReference>
<dbReference type="InterPro" id="IPR013094">
    <property type="entry name" value="AB_hydrolase_3"/>
</dbReference>
<proteinExistence type="predicted"/>
<evidence type="ECO:0000313" key="2">
    <source>
        <dbReference type="EMBL" id="EGR30114.1"/>
    </source>
</evidence>
<dbReference type="InParanoid" id="G0QXE0"/>
<feature type="domain" description="Alpha/beta hydrolase fold-3" evidence="1">
    <location>
        <begin position="119"/>
        <end position="332"/>
    </location>
</feature>
<keyword evidence="3" id="KW-1185">Reference proteome</keyword>
<reference evidence="2 3" key="1">
    <citation type="submission" date="2011-07" db="EMBL/GenBank/DDBJ databases">
        <authorList>
            <person name="Coyne R."/>
            <person name="Brami D."/>
            <person name="Johnson J."/>
            <person name="Hostetler J."/>
            <person name="Hannick L."/>
            <person name="Clark T."/>
            <person name="Cassidy-Hanley D."/>
            <person name="Inman J."/>
        </authorList>
    </citation>
    <scope>NUCLEOTIDE SEQUENCE [LARGE SCALE GENOMIC DNA]</scope>
    <source>
        <strain evidence="2 3">G5</strain>
    </source>
</reference>
<dbReference type="STRING" id="857967.G0QXE0"/>
<dbReference type="AlphaFoldDB" id="G0QXE0"/>
<protein>
    <recommendedName>
        <fullName evidence="1">Alpha/beta hydrolase fold-3 domain-containing protein</fullName>
    </recommendedName>
</protein>
<dbReference type="PANTHER" id="PTHR23025">
    <property type="entry name" value="TRIACYLGLYCEROL LIPASE"/>
    <property type="match status" value="1"/>
</dbReference>
<sequence length="359" mass="41475">MVISISQKKAQTFYAQPNINEAIKVWNTMEKNIFYQALKLTLPSTKYVQKIYIDNVTNQDILQQQNQPKFEIIRINDEENFYKKQLFKFNKQKIQIRILSSHKLVKPNSQTTKFFNKIILHVHGGGFVSMGTRSHQTYTRKWANKLGIPIFAVDYKKAPQHPYPYGLNDCWQAYLWILFYAEKFFNVKPEKIILVGDSAGGNLILGLVQLCIKFNIQLPSGIIPVYPALNLHIHSFTPSNILALEDQILPHMYLKLIQKAYLQDKLQYADSDPLISPIIIPDQVLQKFPRCRFSIGLNDPLTDETFRFLERLIKNGVDAKIIAYKNMPHGYLNYDNIGGMKCASICVQDVCDLIKELVD</sequence>
<gene>
    <name evidence="2" type="ORF">IMG5_141700</name>
</gene>
<dbReference type="OrthoDB" id="408631at2759"/>
<dbReference type="Pfam" id="PF07859">
    <property type="entry name" value="Abhydrolase_3"/>
    <property type="match status" value="1"/>
</dbReference>
<dbReference type="InterPro" id="IPR029058">
    <property type="entry name" value="AB_hydrolase_fold"/>
</dbReference>
<dbReference type="GO" id="GO:0004806">
    <property type="term" value="F:triacylglycerol lipase activity"/>
    <property type="evidence" value="ECO:0007669"/>
    <property type="project" value="TreeGrafter"/>
</dbReference>
<dbReference type="EMBL" id="GL984063">
    <property type="protein sequence ID" value="EGR30114.1"/>
    <property type="molecule type" value="Genomic_DNA"/>
</dbReference>
<dbReference type="OMA" id="HNSIPPE"/>
<dbReference type="SUPFAM" id="SSF53474">
    <property type="entry name" value="alpha/beta-Hydrolases"/>
    <property type="match status" value="1"/>
</dbReference>
<dbReference type="Gene3D" id="3.40.50.1820">
    <property type="entry name" value="alpha/beta hydrolase"/>
    <property type="match status" value="1"/>
</dbReference>